<organism evidence="3 4">
    <name type="scientific">Aedes albopictus</name>
    <name type="common">Asian tiger mosquito</name>
    <name type="synonym">Stegomyia albopicta</name>
    <dbReference type="NCBI Taxonomy" id="7160"/>
    <lineage>
        <taxon>Eukaryota</taxon>
        <taxon>Metazoa</taxon>
        <taxon>Ecdysozoa</taxon>
        <taxon>Arthropoda</taxon>
        <taxon>Hexapoda</taxon>
        <taxon>Insecta</taxon>
        <taxon>Pterygota</taxon>
        <taxon>Neoptera</taxon>
        <taxon>Endopterygota</taxon>
        <taxon>Diptera</taxon>
        <taxon>Nematocera</taxon>
        <taxon>Culicoidea</taxon>
        <taxon>Culicidae</taxon>
        <taxon>Culicinae</taxon>
        <taxon>Aedini</taxon>
        <taxon>Aedes</taxon>
        <taxon>Stegomyia</taxon>
    </lineage>
</organism>
<dbReference type="Pfam" id="PF26215">
    <property type="entry name" value="HTH_animal"/>
    <property type="match status" value="1"/>
</dbReference>
<evidence type="ECO:0000313" key="4">
    <source>
        <dbReference type="Proteomes" id="UP000069940"/>
    </source>
</evidence>
<feature type="region of interest" description="Disordered" evidence="1">
    <location>
        <begin position="371"/>
        <end position="430"/>
    </location>
</feature>
<protein>
    <recommendedName>
        <fullName evidence="2">Reverse transcriptase domain-containing protein</fullName>
    </recommendedName>
</protein>
<accession>A0ABM1YTZ2</accession>
<dbReference type="GeneID" id="134287632"/>
<feature type="compositionally biased region" description="Pro residues" evidence="1">
    <location>
        <begin position="386"/>
        <end position="412"/>
    </location>
</feature>
<dbReference type="PROSITE" id="PS50878">
    <property type="entry name" value="RT_POL"/>
    <property type="match status" value="1"/>
</dbReference>
<dbReference type="EnsemblMetazoa" id="AALFPA23_012141.R17327">
    <property type="protein sequence ID" value="AALFPA23_012141.P17327"/>
    <property type="gene ID" value="AALFPA23_012141"/>
</dbReference>
<evidence type="ECO:0000256" key="1">
    <source>
        <dbReference type="SAM" id="MobiDB-lite"/>
    </source>
</evidence>
<feature type="domain" description="Reverse transcriptase" evidence="2">
    <location>
        <begin position="1"/>
        <end position="299"/>
    </location>
</feature>
<keyword evidence="4" id="KW-1185">Reference proteome</keyword>
<evidence type="ECO:0000259" key="2">
    <source>
        <dbReference type="PROSITE" id="PS50878"/>
    </source>
</evidence>
<reference evidence="4" key="1">
    <citation type="journal article" date="2015" name="Proc. Natl. Acad. Sci. U.S.A.">
        <title>Genome sequence of the Asian Tiger mosquito, Aedes albopictus, reveals insights into its biology, genetics, and evolution.</title>
        <authorList>
            <person name="Chen X.G."/>
            <person name="Jiang X."/>
            <person name="Gu J."/>
            <person name="Xu M."/>
            <person name="Wu Y."/>
            <person name="Deng Y."/>
            <person name="Zhang C."/>
            <person name="Bonizzoni M."/>
            <person name="Dermauw W."/>
            <person name="Vontas J."/>
            <person name="Armbruster P."/>
            <person name="Huang X."/>
            <person name="Yang Y."/>
            <person name="Zhang H."/>
            <person name="He W."/>
            <person name="Peng H."/>
            <person name="Liu Y."/>
            <person name="Wu K."/>
            <person name="Chen J."/>
            <person name="Lirakis M."/>
            <person name="Topalis P."/>
            <person name="Van Leeuwen T."/>
            <person name="Hall A.B."/>
            <person name="Jiang X."/>
            <person name="Thorpe C."/>
            <person name="Mueller R.L."/>
            <person name="Sun C."/>
            <person name="Waterhouse R.M."/>
            <person name="Yan G."/>
            <person name="Tu Z.J."/>
            <person name="Fang X."/>
            <person name="James A.A."/>
        </authorList>
    </citation>
    <scope>NUCLEOTIDE SEQUENCE [LARGE SCALE GENOMIC DNA]</scope>
    <source>
        <strain evidence="4">Foshan</strain>
    </source>
</reference>
<dbReference type="InterPro" id="IPR058912">
    <property type="entry name" value="HTH_animal"/>
</dbReference>
<dbReference type="Gene3D" id="3.40.1440.10">
    <property type="entry name" value="GIY-YIG endonuclease"/>
    <property type="match status" value="1"/>
</dbReference>
<dbReference type="PANTHER" id="PTHR21301">
    <property type="entry name" value="REVERSE TRANSCRIPTASE"/>
    <property type="match status" value="1"/>
</dbReference>
<evidence type="ECO:0000313" key="3">
    <source>
        <dbReference type="EnsemblMetazoa" id="AALFPA23_012141.P17327"/>
    </source>
</evidence>
<reference evidence="3" key="2">
    <citation type="submission" date="2025-05" db="UniProtKB">
        <authorList>
            <consortium name="EnsemblMetazoa"/>
        </authorList>
    </citation>
    <scope>IDENTIFICATION</scope>
    <source>
        <strain evidence="3">Foshan</strain>
    </source>
</reference>
<name>A0ABM1YTZ2_AEDAL</name>
<dbReference type="InterPro" id="IPR035901">
    <property type="entry name" value="GIY-YIG_endonuc_sf"/>
</dbReference>
<dbReference type="Pfam" id="PF00078">
    <property type="entry name" value="RVT_1"/>
    <property type="match status" value="1"/>
</dbReference>
<dbReference type="Proteomes" id="UP000069940">
    <property type="component" value="Unassembled WGS sequence"/>
</dbReference>
<dbReference type="CDD" id="cd10442">
    <property type="entry name" value="GIY-YIG_PLEs"/>
    <property type="match status" value="1"/>
</dbReference>
<feature type="compositionally biased region" description="Polar residues" evidence="1">
    <location>
        <begin position="413"/>
        <end position="430"/>
    </location>
</feature>
<proteinExistence type="predicted"/>
<dbReference type="RefSeq" id="XP_062705920.1">
    <property type="nucleotide sequence ID" value="XM_062849936.1"/>
</dbReference>
<dbReference type="PANTHER" id="PTHR21301:SF10">
    <property type="entry name" value="REVERSE TRANSCRIPTASE DOMAIN-CONTAINING PROTEIN"/>
    <property type="match status" value="1"/>
</dbReference>
<dbReference type="InterPro" id="IPR000477">
    <property type="entry name" value="RT_dom"/>
</dbReference>
<sequence length="622" mass="70571">MVIMLVQEYDDKMLALLNDSAYKVLQNDPTASLQKKTNNMAKRLADLKLIDRSTLGRLQTQSATCPCIYGQPKAHKPNLPLRPVVPNITAPTYQLSKFIAHILQTTFTSQYNVKDSFTFAQEINAITIPSEHVLVSFDVVSLFTNIPKNLIIRSIIFRWTDIKKGTDINLDLFLEMIELCLGNSYFKFRDKYYQQTFGTVMGSPLSPILADYVMEDLLGTVINRIGFTPPVIKKYVDDLFLVLHESQVEHILGIFNQYDPHLQFTMELEKEGALPFLDTLVIHNTDDHTLQTRWYSKAISSGRLLNYHSYHPTNMKLNVATNFIKRVTQLTTSMPIEQQKHIIFQNLRQNNYPSSLINRLMNRTRIAVTPSTAHSSFHAEAEPQQSPQPPANHHPTLEPQPPPPPPIPPPPTNINTSEVPPTEVQETAATYKSLPNIPTLTPSIIGILKKDYSLVKIATKTEKSVKTLLRPVKDPVPQLDQNNIVYSIPCTNCDRVYIGMTTNQLKKRLSGHRSNINKLTQTNIDVEQAKTALIKHMIEEQHTFNLEGTKIVDRTFRSTALPMLEMCHIQNTPHTVNFRTDVDSLHTTYAGILHTVKSTLTGRKQSRRNTQLLAVDTTNHTE</sequence>